<dbReference type="SMART" id="SM00059">
    <property type="entry name" value="FN2"/>
    <property type="match status" value="1"/>
</dbReference>
<dbReference type="PROSITE" id="PS50184">
    <property type="entry name" value="VWFC_2"/>
    <property type="match status" value="1"/>
</dbReference>
<dbReference type="SUPFAM" id="SSF57440">
    <property type="entry name" value="Kringle-like"/>
    <property type="match status" value="1"/>
</dbReference>
<feature type="compositionally biased region" description="Low complexity" evidence="4">
    <location>
        <begin position="373"/>
        <end position="399"/>
    </location>
</feature>
<dbReference type="Gene3D" id="2.10.70.10">
    <property type="entry name" value="Complement Module, domain 1"/>
    <property type="match status" value="1"/>
</dbReference>
<dbReference type="EMBL" id="CALNXJ010000059">
    <property type="protein sequence ID" value="CAH3155862.1"/>
    <property type="molecule type" value="Genomic_DNA"/>
</dbReference>
<reference evidence="8 9" key="1">
    <citation type="submission" date="2022-05" db="EMBL/GenBank/DDBJ databases">
        <authorList>
            <consortium name="Genoscope - CEA"/>
            <person name="William W."/>
        </authorList>
    </citation>
    <scope>NUCLEOTIDE SEQUENCE [LARGE SCALE GENOMIC DNA]</scope>
</reference>
<feature type="compositionally biased region" description="Pro residues" evidence="4">
    <location>
        <begin position="400"/>
        <end position="438"/>
    </location>
</feature>
<dbReference type="PROSITE" id="PS01208">
    <property type="entry name" value="VWFC_1"/>
    <property type="match status" value="1"/>
</dbReference>
<feature type="compositionally biased region" description="Polar residues" evidence="4">
    <location>
        <begin position="535"/>
        <end position="605"/>
    </location>
</feature>
<dbReference type="PROSITE" id="PS51092">
    <property type="entry name" value="FN2_2"/>
    <property type="match status" value="1"/>
</dbReference>
<feature type="chain" id="PRO_5043561018" evidence="5">
    <location>
        <begin position="26"/>
        <end position="630"/>
    </location>
</feature>
<keyword evidence="1" id="KW-0677">Repeat</keyword>
<evidence type="ECO:0000259" key="6">
    <source>
        <dbReference type="PROSITE" id="PS50184"/>
    </source>
</evidence>
<dbReference type="SUPFAM" id="SSF57603">
    <property type="entry name" value="FnI-like domain"/>
    <property type="match status" value="1"/>
</dbReference>
<feature type="region of interest" description="Disordered" evidence="4">
    <location>
        <begin position="535"/>
        <end position="630"/>
    </location>
</feature>
<feature type="compositionally biased region" description="Polar residues" evidence="4">
    <location>
        <begin position="450"/>
        <end position="460"/>
    </location>
</feature>
<keyword evidence="2" id="KW-1015">Disulfide bond</keyword>
<protein>
    <submittedName>
        <fullName evidence="8">Uncharacterized protein</fullName>
    </submittedName>
</protein>
<dbReference type="SMART" id="SM00214">
    <property type="entry name" value="VWC"/>
    <property type="match status" value="1"/>
</dbReference>
<gene>
    <name evidence="8" type="ORF">PMEA_00028199</name>
</gene>
<sequence>MRLLFLEREIPELFILLICLIVCQGKKHFKNNDDSSQESKSTFITIKLPANVATHNKGCVYDGVVRHHGDAWSPGPCIPECRCSHGHVKCSKIECPDLNCDKPIKKKWKCCAECLPLMDNGTTCGVWSRNGNGNGGCCVFPFEYNGVKHYTCTYLDHNKPWCSISTNFDRDGVWGECIDDGDTPKTLRFKDHRGEAQQQYKSTDDLISSIANNVANSVSNESASGSNASPAIPESSVITPSGAAATVIPASAQPSKTAIMPAASVNASPSAANKTVQPLPTKSIQPQATGTIAVATANATVMPSPSTSVGGPVVPQKNASSVVQPASNQSVAVMASSVQPAASQSVAQAGQTAVIGQPGAKPTPSIGMGGAAAGTATLPLPGPTPQVTQQPQPQVTQQPSPQPSQQPALPLPEQPTPQPGQQPALQPAPAPAPVPGQPPVEGVTPGSPFPISQTTLTPGETQAPGNAPGQAGQAVHQLTTTEYNANHNITTTESWFGKPNETLNRTNEVMNQVGQSNQASYGYQAASSQRYYQNQAPYNDQPSNSQPDYSSYNTQSSPQADYMSYSSQQSSPENNYPSYNAQSYNSYDNTAYQQYDRSQAQDTAGQANYYSNEQQYQQQYGADPGSYYTG</sequence>
<feature type="compositionally biased region" description="Low complexity" evidence="4">
    <location>
        <begin position="606"/>
        <end position="620"/>
    </location>
</feature>
<dbReference type="Pfam" id="PF00093">
    <property type="entry name" value="VWC"/>
    <property type="match status" value="1"/>
</dbReference>
<keyword evidence="5" id="KW-0732">Signal</keyword>
<feature type="region of interest" description="Disordered" evidence="4">
    <location>
        <begin position="355"/>
        <end position="474"/>
    </location>
</feature>
<dbReference type="InterPro" id="IPR000562">
    <property type="entry name" value="FN_type2_dom"/>
</dbReference>
<keyword evidence="9" id="KW-1185">Reference proteome</keyword>
<proteinExistence type="predicted"/>
<evidence type="ECO:0000256" key="5">
    <source>
        <dbReference type="SAM" id="SignalP"/>
    </source>
</evidence>
<accession>A0AAU9XRZ6</accession>
<feature type="signal peptide" evidence="5">
    <location>
        <begin position="1"/>
        <end position="25"/>
    </location>
</feature>
<dbReference type="Gene3D" id="2.10.10.10">
    <property type="entry name" value="Fibronectin, type II, collagen-binding"/>
    <property type="match status" value="1"/>
</dbReference>
<dbReference type="Proteomes" id="UP001159428">
    <property type="component" value="Unassembled WGS sequence"/>
</dbReference>
<comment type="caution">
    <text evidence="8">The sequence shown here is derived from an EMBL/GenBank/DDBJ whole genome shotgun (WGS) entry which is preliminary data.</text>
</comment>
<feature type="domain" description="VWFC" evidence="6">
    <location>
        <begin position="57"/>
        <end position="115"/>
    </location>
</feature>
<feature type="domain" description="Fibronectin type-II" evidence="7">
    <location>
        <begin position="133"/>
        <end position="179"/>
    </location>
</feature>
<dbReference type="InterPro" id="IPR001007">
    <property type="entry name" value="VWF_dom"/>
</dbReference>
<evidence type="ECO:0000256" key="3">
    <source>
        <dbReference type="PROSITE-ProRule" id="PRU00479"/>
    </source>
</evidence>
<evidence type="ECO:0000256" key="2">
    <source>
        <dbReference type="ARBA" id="ARBA00023157"/>
    </source>
</evidence>
<organism evidence="8 9">
    <name type="scientific">Pocillopora meandrina</name>
    <dbReference type="NCBI Taxonomy" id="46732"/>
    <lineage>
        <taxon>Eukaryota</taxon>
        <taxon>Metazoa</taxon>
        <taxon>Cnidaria</taxon>
        <taxon>Anthozoa</taxon>
        <taxon>Hexacorallia</taxon>
        <taxon>Scleractinia</taxon>
        <taxon>Astrocoeniina</taxon>
        <taxon>Pocilloporidae</taxon>
        <taxon>Pocillopora</taxon>
    </lineage>
</organism>
<evidence type="ECO:0000256" key="1">
    <source>
        <dbReference type="ARBA" id="ARBA00022737"/>
    </source>
</evidence>
<feature type="compositionally biased region" description="Low complexity" evidence="4">
    <location>
        <begin position="462"/>
        <end position="474"/>
    </location>
</feature>
<evidence type="ECO:0000256" key="4">
    <source>
        <dbReference type="SAM" id="MobiDB-lite"/>
    </source>
</evidence>
<evidence type="ECO:0000313" key="9">
    <source>
        <dbReference type="Proteomes" id="UP001159428"/>
    </source>
</evidence>
<dbReference type="AlphaFoldDB" id="A0AAU9XRZ6"/>
<evidence type="ECO:0000313" key="8">
    <source>
        <dbReference type="EMBL" id="CAH3155862.1"/>
    </source>
</evidence>
<name>A0AAU9XRZ6_9CNID</name>
<evidence type="ECO:0000259" key="7">
    <source>
        <dbReference type="PROSITE" id="PS51092"/>
    </source>
</evidence>
<comment type="caution">
    <text evidence="3">Lacks conserved residue(s) required for the propagation of feature annotation.</text>
</comment>
<dbReference type="InterPro" id="IPR013806">
    <property type="entry name" value="Kringle-like"/>
</dbReference>
<dbReference type="Pfam" id="PF00040">
    <property type="entry name" value="fn2"/>
    <property type="match status" value="1"/>
</dbReference>
<dbReference type="InterPro" id="IPR036943">
    <property type="entry name" value="FN_type2_sf"/>
</dbReference>